<evidence type="ECO:0000313" key="2">
    <source>
        <dbReference type="Proteomes" id="UP001239111"/>
    </source>
</evidence>
<proteinExistence type="predicted"/>
<dbReference type="EMBL" id="CM056742">
    <property type="protein sequence ID" value="KAJ8675982.1"/>
    <property type="molecule type" value="Genomic_DNA"/>
</dbReference>
<gene>
    <name evidence="1" type="ORF">QAD02_011768</name>
</gene>
<dbReference type="Proteomes" id="UP001239111">
    <property type="component" value="Chromosome 2"/>
</dbReference>
<accession>A0ACC2NXY4</accession>
<organism evidence="1 2">
    <name type="scientific">Eretmocerus hayati</name>
    <dbReference type="NCBI Taxonomy" id="131215"/>
    <lineage>
        <taxon>Eukaryota</taxon>
        <taxon>Metazoa</taxon>
        <taxon>Ecdysozoa</taxon>
        <taxon>Arthropoda</taxon>
        <taxon>Hexapoda</taxon>
        <taxon>Insecta</taxon>
        <taxon>Pterygota</taxon>
        <taxon>Neoptera</taxon>
        <taxon>Endopterygota</taxon>
        <taxon>Hymenoptera</taxon>
        <taxon>Apocrita</taxon>
        <taxon>Proctotrupomorpha</taxon>
        <taxon>Chalcidoidea</taxon>
        <taxon>Aphelinidae</taxon>
        <taxon>Aphelininae</taxon>
        <taxon>Eretmocerus</taxon>
    </lineage>
</organism>
<evidence type="ECO:0000313" key="1">
    <source>
        <dbReference type="EMBL" id="KAJ8675982.1"/>
    </source>
</evidence>
<keyword evidence="2" id="KW-1185">Reference proteome</keyword>
<comment type="caution">
    <text evidence="1">The sequence shown here is derived from an EMBL/GenBank/DDBJ whole genome shotgun (WGS) entry which is preliminary data.</text>
</comment>
<name>A0ACC2NXY4_9HYME</name>
<protein>
    <submittedName>
        <fullName evidence="1">Uncharacterized protein</fullName>
    </submittedName>
</protein>
<reference evidence="1" key="1">
    <citation type="submission" date="2023-04" db="EMBL/GenBank/DDBJ databases">
        <title>A chromosome-level genome assembly of the parasitoid wasp Eretmocerus hayati.</title>
        <authorList>
            <person name="Zhong Y."/>
            <person name="Liu S."/>
            <person name="Liu Y."/>
        </authorList>
    </citation>
    <scope>NUCLEOTIDE SEQUENCE</scope>
    <source>
        <strain evidence="1">ZJU_SS_LIU_2023</strain>
    </source>
</reference>
<sequence length="151" mass="17327">MDRFIEKITKINDSNLRENLYGERNEFVLRLLGLWYHQSPTKRGLIMLLNETLILSFVVPVVIFLVQALGDDLDLFIENSVPVLFCTSHFITFILAFILVPKVGVLHRESMDSWQALHGTAEEDEVCKHLKLGHLLSLGYTGSLILPFRFI</sequence>